<dbReference type="Gene3D" id="2.60.40.10">
    <property type="entry name" value="Immunoglobulins"/>
    <property type="match status" value="1"/>
</dbReference>
<dbReference type="EMBL" id="CP144914">
    <property type="protein sequence ID" value="WWD78991.1"/>
    <property type="molecule type" value="Genomic_DNA"/>
</dbReference>
<feature type="active site" description="Proton donor/acceptor" evidence="2">
    <location>
        <position position="149"/>
    </location>
</feature>
<dbReference type="KEGG" id="ahal:FTX54_011215"/>
<dbReference type="SUPFAM" id="SSF63817">
    <property type="entry name" value="Sortase"/>
    <property type="match status" value="1"/>
</dbReference>
<keyword evidence="1" id="KW-0378">Hydrolase</keyword>
<organism evidence="3 4">
    <name type="scientific">Alkalicoccus halolimnae</name>
    <dbReference type="NCBI Taxonomy" id="1667239"/>
    <lineage>
        <taxon>Bacteria</taxon>
        <taxon>Bacillati</taxon>
        <taxon>Bacillota</taxon>
        <taxon>Bacilli</taxon>
        <taxon>Bacillales</taxon>
        <taxon>Bacillaceae</taxon>
        <taxon>Alkalicoccus</taxon>
    </lineage>
</organism>
<dbReference type="InterPro" id="IPR042001">
    <property type="entry name" value="Sortase_F"/>
</dbReference>
<dbReference type="Pfam" id="PF04203">
    <property type="entry name" value="Sortase"/>
    <property type="match status" value="1"/>
</dbReference>
<evidence type="ECO:0000313" key="4">
    <source>
        <dbReference type="Proteomes" id="UP000321816"/>
    </source>
</evidence>
<dbReference type="InterPro" id="IPR013783">
    <property type="entry name" value="Ig-like_fold"/>
</dbReference>
<dbReference type="GO" id="GO:0016787">
    <property type="term" value="F:hydrolase activity"/>
    <property type="evidence" value="ECO:0007669"/>
    <property type="project" value="UniProtKB-KW"/>
</dbReference>
<dbReference type="CDD" id="cd05829">
    <property type="entry name" value="Sortase_F"/>
    <property type="match status" value="1"/>
</dbReference>
<dbReference type="InterPro" id="IPR005754">
    <property type="entry name" value="Sortase"/>
</dbReference>
<protein>
    <submittedName>
        <fullName evidence="3">Class F sortase</fullName>
    </submittedName>
</protein>
<evidence type="ECO:0000256" key="1">
    <source>
        <dbReference type="ARBA" id="ARBA00022801"/>
    </source>
</evidence>
<evidence type="ECO:0000313" key="3">
    <source>
        <dbReference type="EMBL" id="WWD78991.1"/>
    </source>
</evidence>
<evidence type="ECO:0000256" key="2">
    <source>
        <dbReference type="PIRSR" id="PIRSR605754-1"/>
    </source>
</evidence>
<name>A0A5C7F4X8_9BACI</name>
<proteinExistence type="predicted"/>
<gene>
    <name evidence="3" type="ORF">FTX54_011215</name>
</gene>
<reference evidence="3 4" key="1">
    <citation type="submission" date="2024-01" db="EMBL/GenBank/DDBJ databases">
        <title>Complete Genome Sequence of Alkalicoccus halolimnae BZ-SZ-XJ29T, a Moderately Halophilic Bacterium Isolated from a Salt Lake.</title>
        <authorList>
            <person name="Zhao B."/>
        </authorList>
    </citation>
    <scope>NUCLEOTIDE SEQUENCE [LARGE SCALE GENOMIC DNA]</scope>
    <source>
        <strain evidence="3 4">BZ-SZ-XJ29</strain>
    </source>
</reference>
<dbReference type="Gene3D" id="2.40.260.10">
    <property type="entry name" value="Sortase"/>
    <property type="match status" value="1"/>
</dbReference>
<dbReference type="InterPro" id="IPR023365">
    <property type="entry name" value="Sortase_dom-sf"/>
</dbReference>
<accession>A0A5C7F4X8</accession>
<dbReference type="OrthoDB" id="525039at2"/>
<dbReference type="AlphaFoldDB" id="A0A5C7F4X8"/>
<feature type="active site" description="Acyl-thioester intermediate" evidence="2">
    <location>
        <position position="215"/>
    </location>
</feature>
<keyword evidence="4" id="KW-1185">Reference proteome</keyword>
<dbReference type="Proteomes" id="UP000321816">
    <property type="component" value="Chromosome"/>
</dbReference>
<dbReference type="RefSeq" id="WP_147804745.1">
    <property type="nucleotide sequence ID" value="NZ_CP144914.1"/>
</dbReference>
<sequence>MIKKFLYLILSPLLIATVVVLGFVTTSAFFSSPTETAVLSERDDEMEADIRSEEQEKETGEFAEMHEFQSFEEARAMETASLTEPAREEIPRHLPETLTIPSIDVEGPVEEVGILDNGQMEVPDSAEGIGWFEPGVKPGEQGNAVLAGHVDSRTGPAVFYELDQMEAGDLMQVTDDKGEILTFEVTKVAKYDRKEAPIEDIFGASEGRHLNVITCTGTFNQEFGTHDDRLVVYSELVEEEASEAEELSLPEAPENTAVNGSSFSWHAVSDEDVVGYRVYEEQENGEFIQVDSVATYERKAYSSENVGEVRHYVTSVNEAGKESEASEMQ</sequence>